<dbReference type="InterPro" id="IPR036291">
    <property type="entry name" value="NAD(P)-bd_dom_sf"/>
</dbReference>
<reference evidence="1 2" key="1">
    <citation type="submission" date="2018-06" db="EMBL/GenBank/DDBJ databases">
        <title>A transcriptomic atlas of mushroom development highlights an independent origin of complex multicellularity.</title>
        <authorList>
            <consortium name="DOE Joint Genome Institute"/>
            <person name="Krizsan K."/>
            <person name="Almasi E."/>
            <person name="Merenyi Z."/>
            <person name="Sahu N."/>
            <person name="Viragh M."/>
            <person name="Koszo T."/>
            <person name="Mondo S."/>
            <person name="Kiss B."/>
            <person name="Balint B."/>
            <person name="Kues U."/>
            <person name="Barry K."/>
            <person name="Hegedus J.C."/>
            <person name="Henrissat B."/>
            <person name="Johnson J."/>
            <person name="Lipzen A."/>
            <person name="Ohm R."/>
            <person name="Nagy I."/>
            <person name="Pangilinan J."/>
            <person name="Yan J."/>
            <person name="Xiong Y."/>
            <person name="Grigoriev I.V."/>
            <person name="Hibbett D.S."/>
            <person name="Nagy L.G."/>
        </authorList>
    </citation>
    <scope>NUCLEOTIDE SEQUENCE [LARGE SCALE GENOMIC DNA]</scope>
    <source>
        <strain evidence="1 2">SZMC22713</strain>
    </source>
</reference>
<name>A0A4Y7PMY2_9AGAM</name>
<dbReference type="Gene3D" id="3.40.50.720">
    <property type="entry name" value="NAD(P)-binding Rossmann-like Domain"/>
    <property type="match status" value="1"/>
</dbReference>
<evidence type="ECO:0000313" key="2">
    <source>
        <dbReference type="Proteomes" id="UP000294933"/>
    </source>
</evidence>
<organism evidence="1 2">
    <name type="scientific">Rickenella mellea</name>
    <dbReference type="NCBI Taxonomy" id="50990"/>
    <lineage>
        <taxon>Eukaryota</taxon>
        <taxon>Fungi</taxon>
        <taxon>Dikarya</taxon>
        <taxon>Basidiomycota</taxon>
        <taxon>Agaricomycotina</taxon>
        <taxon>Agaricomycetes</taxon>
        <taxon>Hymenochaetales</taxon>
        <taxon>Rickenellaceae</taxon>
        <taxon>Rickenella</taxon>
    </lineage>
</organism>
<proteinExistence type="predicted"/>
<dbReference type="PANTHER" id="PTHR43431">
    <property type="entry name" value="OXIDOREDUCTASE, SHORT CHAIN DEHYDROGENASE/REDUCTASE FAMILY (AFU_ORTHOLOGUE AFUA_5G14000)"/>
    <property type="match status" value="1"/>
</dbReference>
<sequence>MASIRPILIVAGVGNGTGTGAATAREFAKAGYRVALVARNADHLKRTAEDIKSTGGEAAPFPISAYDYPSLTGVFSSIKKHWPDSTPRVAVWNAGLTTLKPFLELTEKEVRETIDTNVVAAFAFAREAILTFKDLDINEKGKRGSLIFTSATAATRGNKTTSAFAAGKFGLRALSQSLNKEFGPQNIHVSTAIIDGPILTEKTREYLGARADKEDARLDPESIAKAYMYLVNQDRSAWTWELDLRPAHETW</sequence>
<dbReference type="PANTHER" id="PTHR43431:SF7">
    <property type="entry name" value="OXIDOREDUCTASE, SHORT CHAIN DEHYDROGENASE_REDUCTASE FAMILY (AFU_ORTHOLOGUE AFUA_5G14000)"/>
    <property type="match status" value="1"/>
</dbReference>
<dbReference type="InterPro" id="IPR002347">
    <property type="entry name" value="SDR_fam"/>
</dbReference>
<protein>
    <submittedName>
        <fullName evidence="1">NAD(P)-binding protein</fullName>
    </submittedName>
</protein>
<dbReference type="STRING" id="50990.A0A4Y7PMY2"/>
<dbReference type="EMBL" id="ML170235">
    <property type="protein sequence ID" value="TDL16777.1"/>
    <property type="molecule type" value="Genomic_DNA"/>
</dbReference>
<dbReference type="SUPFAM" id="SSF51735">
    <property type="entry name" value="NAD(P)-binding Rossmann-fold domains"/>
    <property type="match status" value="1"/>
</dbReference>
<dbReference type="OrthoDB" id="5399006at2759"/>
<dbReference type="PRINTS" id="PR00081">
    <property type="entry name" value="GDHRDH"/>
</dbReference>
<dbReference type="Proteomes" id="UP000294933">
    <property type="component" value="Unassembled WGS sequence"/>
</dbReference>
<keyword evidence="2" id="KW-1185">Reference proteome</keyword>
<dbReference type="Pfam" id="PF00106">
    <property type="entry name" value="adh_short"/>
    <property type="match status" value="1"/>
</dbReference>
<gene>
    <name evidence="1" type="ORF">BD410DRAFT_794979</name>
</gene>
<dbReference type="AlphaFoldDB" id="A0A4Y7PMY2"/>
<evidence type="ECO:0000313" key="1">
    <source>
        <dbReference type="EMBL" id="TDL16777.1"/>
    </source>
</evidence>
<dbReference type="VEuPathDB" id="FungiDB:BD410DRAFT_794979"/>
<accession>A0A4Y7PMY2</accession>